<feature type="non-terminal residue" evidence="1">
    <location>
        <position position="1"/>
    </location>
</feature>
<comment type="caution">
    <text evidence="1">The sequence shown here is derived from an EMBL/GenBank/DDBJ whole genome shotgun (WGS) entry which is preliminary data.</text>
</comment>
<dbReference type="AlphaFoldDB" id="X0W3N2"/>
<dbReference type="EMBL" id="BARS01034171">
    <property type="protein sequence ID" value="GAG19233.1"/>
    <property type="molecule type" value="Genomic_DNA"/>
</dbReference>
<proteinExistence type="predicted"/>
<organism evidence="1">
    <name type="scientific">marine sediment metagenome</name>
    <dbReference type="NCBI Taxonomy" id="412755"/>
    <lineage>
        <taxon>unclassified sequences</taxon>
        <taxon>metagenomes</taxon>
        <taxon>ecological metagenomes</taxon>
    </lineage>
</organism>
<protein>
    <submittedName>
        <fullName evidence="1">Uncharacterized protein</fullName>
    </submittedName>
</protein>
<reference evidence="1" key="1">
    <citation type="journal article" date="2014" name="Front. Microbiol.">
        <title>High frequency of phylogenetically diverse reductive dehalogenase-homologous genes in deep subseafloor sedimentary metagenomes.</title>
        <authorList>
            <person name="Kawai M."/>
            <person name="Futagami T."/>
            <person name="Toyoda A."/>
            <person name="Takaki Y."/>
            <person name="Nishi S."/>
            <person name="Hori S."/>
            <person name="Arai W."/>
            <person name="Tsubouchi T."/>
            <person name="Morono Y."/>
            <person name="Uchiyama I."/>
            <person name="Ito T."/>
            <person name="Fujiyama A."/>
            <person name="Inagaki F."/>
            <person name="Takami H."/>
        </authorList>
    </citation>
    <scope>NUCLEOTIDE SEQUENCE</scope>
    <source>
        <strain evidence="1">Expedition CK06-06</strain>
    </source>
</reference>
<name>X0W3N2_9ZZZZ</name>
<gene>
    <name evidence="1" type="ORF">S01H1_52832</name>
</gene>
<accession>X0W3N2</accession>
<sequence>ESTNYLRRQQKHHNIKIIDDRQQILPGFTAERGYGTTAA</sequence>
<evidence type="ECO:0000313" key="1">
    <source>
        <dbReference type="EMBL" id="GAG19233.1"/>
    </source>
</evidence>